<gene>
    <name evidence="4" type="primary">sctD</name>
    <name evidence="4" type="ORF">J3U88_29205</name>
</gene>
<dbReference type="PROSITE" id="PS50006">
    <property type="entry name" value="FHA_DOMAIN"/>
    <property type="match status" value="1"/>
</dbReference>
<evidence type="ECO:0000256" key="2">
    <source>
        <dbReference type="SAM" id="Phobius"/>
    </source>
</evidence>
<evidence type="ECO:0000313" key="4">
    <source>
        <dbReference type="EMBL" id="MBO1322587.1"/>
    </source>
</evidence>
<dbReference type="EMBL" id="JAFREP010000039">
    <property type="protein sequence ID" value="MBO1322587.1"/>
    <property type="molecule type" value="Genomic_DNA"/>
</dbReference>
<keyword evidence="5" id="KW-1185">Reference proteome</keyword>
<feature type="region of interest" description="Disordered" evidence="1">
    <location>
        <begin position="119"/>
        <end position="143"/>
    </location>
</feature>
<evidence type="ECO:0000256" key="1">
    <source>
        <dbReference type="SAM" id="MobiDB-lite"/>
    </source>
</evidence>
<sequence length="464" mass="51544">MQNQLLLKIFSGPQVGAEIILNSGAYVMGIDDDCDLILHDQNMADKHLTLKLSGGQIFVRPFGQEVVMVGGERVTDPGETEVQPFSIITAGTTHFGLGPVDEKWPMFFLPDLINQDGGKQGIDPEAKTKEQPLDSEPDEDEELSEEEQAAQAAKKAKTKKRARLALALMFFFLAIFWFSRLFTPEPGDETVPIADLGTPSEKVIVILDRLAMNHLSLFQKTNRRLTLGGYVATQEEKLQLGRALRKEKVDVSFEVVAEDALVTSANEVLGIYSLNLGVRSLGAGNIEIHGFTEEADVLLKAVRTMLADISGIEAITNDVVTWPDLLDFFYKEMKKEDLLDVVKLELHGGKRLVVKGNLGPNQLESWDLVRQNYNEKYPELLEMREQFNEVTPVKPRKAKNSNKLALQIATVSVGSQRYITTAKGDKLFEGSRLPSGHIIKAIHSDKLILEFNGQEFEYQMGGGS</sequence>
<feature type="compositionally biased region" description="Acidic residues" evidence="1">
    <location>
        <begin position="133"/>
        <end position="143"/>
    </location>
</feature>
<evidence type="ECO:0000313" key="5">
    <source>
        <dbReference type="Proteomes" id="UP000664417"/>
    </source>
</evidence>
<feature type="domain" description="FHA" evidence="3">
    <location>
        <begin position="26"/>
        <end position="74"/>
    </location>
</feature>
<dbReference type="InterPro" id="IPR008984">
    <property type="entry name" value="SMAD_FHA_dom_sf"/>
</dbReference>
<feature type="transmembrane region" description="Helical" evidence="2">
    <location>
        <begin position="164"/>
        <end position="182"/>
    </location>
</feature>
<reference evidence="4" key="1">
    <citation type="submission" date="2021-03" db="EMBL/GenBank/DDBJ databases">
        <authorList>
            <person name="Wang G."/>
        </authorList>
    </citation>
    <scope>NUCLEOTIDE SEQUENCE</scope>
    <source>
        <strain evidence="4">KCTC 12899</strain>
    </source>
</reference>
<comment type="caution">
    <text evidence="4">The sequence shown here is derived from an EMBL/GenBank/DDBJ whole genome shotgun (WGS) entry which is preliminary data.</text>
</comment>
<keyword evidence="2" id="KW-0812">Transmembrane</keyword>
<name>A0A8J7QDK8_9BACT</name>
<dbReference type="Pfam" id="PF23893">
    <property type="entry name" value="Y4YQ_C"/>
    <property type="match status" value="1"/>
</dbReference>
<dbReference type="InterPro" id="IPR000253">
    <property type="entry name" value="FHA_dom"/>
</dbReference>
<protein>
    <submittedName>
        <fullName evidence="4">Type III secretion system inner membrane ring subunit SctD</fullName>
    </submittedName>
</protein>
<dbReference type="Pfam" id="PF16697">
    <property type="entry name" value="Yop-YscD_cpl"/>
    <property type="match status" value="1"/>
</dbReference>
<keyword evidence="2" id="KW-1133">Transmembrane helix</keyword>
<dbReference type="RefSeq" id="WP_207862560.1">
    <property type="nucleotide sequence ID" value="NZ_JAFREP010000039.1"/>
</dbReference>
<dbReference type="Proteomes" id="UP000664417">
    <property type="component" value="Unassembled WGS sequence"/>
</dbReference>
<proteinExistence type="predicted"/>
<dbReference type="NCBIfam" id="TIGR02500">
    <property type="entry name" value="type_III_yscD"/>
    <property type="match status" value="1"/>
</dbReference>
<keyword evidence="2" id="KW-0472">Membrane</keyword>
<feature type="compositionally biased region" description="Basic and acidic residues" evidence="1">
    <location>
        <begin position="122"/>
        <end position="132"/>
    </location>
</feature>
<accession>A0A8J7QDK8</accession>
<dbReference type="InterPro" id="IPR032034">
    <property type="entry name" value="YscD_ppl_1st"/>
</dbReference>
<dbReference type="Pfam" id="PF16693">
    <property type="entry name" value="Yop-YscD_ppl_1st"/>
    <property type="match status" value="1"/>
</dbReference>
<dbReference type="InterPro" id="IPR032030">
    <property type="entry name" value="YscD_cytoplasmic_dom"/>
</dbReference>
<dbReference type="AlphaFoldDB" id="A0A8J7QDK8"/>
<organism evidence="4 5">
    <name type="scientific">Acanthopleuribacter pedis</name>
    <dbReference type="NCBI Taxonomy" id="442870"/>
    <lineage>
        <taxon>Bacteria</taxon>
        <taxon>Pseudomonadati</taxon>
        <taxon>Acidobacteriota</taxon>
        <taxon>Holophagae</taxon>
        <taxon>Acanthopleuribacterales</taxon>
        <taxon>Acanthopleuribacteraceae</taxon>
        <taxon>Acanthopleuribacter</taxon>
    </lineage>
</organism>
<dbReference type="InterPro" id="IPR057770">
    <property type="entry name" value="YscD/Y4YQ_C"/>
</dbReference>
<dbReference type="Gene3D" id="2.60.200.20">
    <property type="match status" value="1"/>
</dbReference>
<dbReference type="InterPro" id="IPR012843">
    <property type="entry name" value="YscD"/>
</dbReference>
<dbReference type="SUPFAM" id="SSF49879">
    <property type="entry name" value="SMAD/FHA domain"/>
    <property type="match status" value="1"/>
</dbReference>
<evidence type="ECO:0000259" key="3">
    <source>
        <dbReference type="PROSITE" id="PS50006"/>
    </source>
</evidence>